<evidence type="ECO:0000313" key="2">
    <source>
        <dbReference type="Proteomes" id="UP000299102"/>
    </source>
</evidence>
<comment type="caution">
    <text evidence="1">The sequence shown here is derived from an EMBL/GenBank/DDBJ whole genome shotgun (WGS) entry which is preliminary data.</text>
</comment>
<accession>A0A4C1VNY7</accession>
<proteinExistence type="predicted"/>
<keyword evidence="2" id="KW-1185">Reference proteome</keyword>
<evidence type="ECO:0000313" key="1">
    <source>
        <dbReference type="EMBL" id="GBP40393.1"/>
    </source>
</evidence>
<dbReference type="OrthoDB" id="10017160at2759"/>
<gene>
    <name evidence="1" type="ORF">EVAR_86540_1</name>
</gene>
<dbReference type="AlphaFoldDB" id="A0A4C1VNY7"/>
<dbReference type="EMBL" id="BGZK01000380">
    <property type="protein sequence ID" value="GBP40393.1"/>
    <property type="molecule type" value="Genomic_DNA"/>
</dbReference>
<name>A0A4C1VNY7_EUMVA</name>
<protein>
    <submittedName>
        <fullName evidence="1">Uncharacterized protein</fullName>
    </submittedName>
</protein>
<organism evidence="1 2">
    <name type="scientific">Eumeta variegata</name>
    <name type="common">Bagworm moth</name>
    <name type="synonym">Eumeta japonica</name>
    <dbReference type="NCBI Taxonomy" id="151549"/>
    <lineage>
        <taxon>Eukaryota</taxon>
        <taxon>Metazoa</taxon>
        <taxon>Ecdysozoa</taxon>
        <taxon>Arthropoda</taxon>
        <taxon>Hexapoda</taxon>
        <taxon>Insecta</taxon>
        <taxon>Pterygota</taxon>
        <taxon>Neoptera</taxon>
        <taxon>Endopterygota</taxon>
        <taxon>Lepidoptera</taxon>
        <taxon>Glossata</taxon>
        <taxon>Ditrysia</taxon>
        <taxon>Tineoidea</taxon>
        <taxon>Psychidae</taxon>
        <taxon>Oiketicinae</taxon>
        <taxon>Eumeta</taxon>
    </lineage>
</organism>
<sequence>MRFIIETDKRVTYQQIRTSSDMVWIKCTKSFMSIECAGSLILDVIPHNLTEAQELRRVNKCRKMMQRFANGPEGLARAEVDAARGVRGCAL</sequence>
<reference evidence="1 2" key="1">
    <citation type="journal article" date="2019" name="Commun. Biol.">
        <title>The bagworm genome reveals a unique fibroin gene that provides high tensile strength.</title>
        <authorList>
            <person name="Kono N."/>
            <person name="Nakamura H."/>
            <person name="Ohtoshi R."/>
            <person name="Tomita M."/>
            <person name="Numata K."/>
            <person name="Arakawa K."/>
        </authorList>
    </citation>
    <scope>NUCLEOTIDE SEQUENCE [LARGE SCALE GENOMIC DNA]</scope>
</reference>
<dbReference type="Proteomes" id="UP000299102">
    <property type="component" value="Unassembled WGS sequence"/>
</dbReference>